<proteinExistence type="predicted"/>
<accession>A0ABT2FE74</accession>
<keyword evidence="3" id="KW-1185">Reference proteome</keyword>
<keyword evidence="1" id="KW-0732">Signal</keyword>
<evidence type="ECO:0000313" key="3">
    <source>
        <dbReference type="Proteomes" id="UP001166947"/>
    </source>
</evidence>
<gene>
    <name evidence="2" type="ORF">NXS09_09455</name>
</gene>
<reference evidence="2" key="2">
    <citation type="journal article" date="2023" name="Curr. Microbiol.">
        <title>Neisseria montereyensis sp. nov., Isolated from Oropharynx of California Sea Lion (Zalophus californianus): Genomic, Phylogenetic, and Phenotypic Study.</title>
        <authorList>
            <person name="Volokhov D.V."/>
            <person name="Zagorodnyaya T.A."/>
            <person name="Furtak V.A."/>
            <person name="Nattanmai G."/>
            <person name="Randall L."/>
            <person name="Jose S."/>
            <person name="Gao Y."/>
            <person name="Gulland F.M."/>
            <person name="Eisenberg T."/>
            <person name="Delmonte P."/>
            <person name="Blom J."/>
            <person name="Mitchell K.K."/>
        </authorList>
    </citation>
    <scope>NUCLEOTIDE SEQUENCE</scope>
    <source>
        <strain evidence="2">CSL10203-ORH2</strain>
    </source>
</reference>
<organism evidence="2 3">
    <name type="scientific">Neisseria montereyensis</name>
    <dbReference type="NCBI Taxonomy" id="2973938"/>
    <lineage>
        <taxon>Bacteria</taxon>
        <taxon>Pseudomonadati</taxon>
        <taxon>Pseudomonadota</taxon>
        <taxon>Betaproteobacteria</taxon>
        <taxon>Neisseriales</taxon>
        <taxon>Neisseriaceae</taxon>
        <taxon>Neisseria</taxon>
    </lineage>
</organism>
<keyword evidence="2" id="KW-0449">Lipoprotein</keyword>
<protein>
    <submittedName>
        <fullName evidence="2">Lipoprotein</fullName>
    </submittedName>
</protein>
<reference evidence="2" key="1">
    <citation type="submission" date="2022-08" db="EMBL/GenBank/DDBJ databases">
        <authorList>
            <person name="Volokhov D.V."/>
            <person name="Furtak V.A."/>
            <person name="Zagorodnyaya T.A."/>
        </authorList>
    </citation>
    <scope>NUCLEOTIDE SEQUENCE</scope>
    <source>
        <strain evidence="2">CSL10203-ORH2</strain>
    </source>
</reference>
<dbReference type="EMBL" id="JANUXW010000010">
    <property type="protein sequence ID" value="MCS4534516.1"/>
    <property type="molecule type" value="Genomic_DNA"/>
</dbReference>
<dbReference type="Proteomes" id="UP001166947">
    <property type="component" value="Unassembled WGS sequence"/>
</dbReference>
<name>A0ABT2FE74_9NEIS</name>
<evidence type="ECO:0000256" key="1">
    <source>
        <dbReference type="SAM" id="SignalP"/>
    </source>
</evidence>
<comment type="caution">
    <text evidence="2">The sequence shown here is derived from an EMBL/GenBank/DDBJ whole genome shotgun (WGS) entry which is preliminary data.</text>
</comment>
<dbReference type="RefSeq" id="WP_259292277.1">
    <property type="nucleotide sequence ID" value="NZ_JANUXW010000010.1"/>
</dbReference>
<evidence type="ECO:0000313" key="2">
    <source>
        <dbReference type="EMBL" id="MCS4534516.1"/>
    </source>
</evidence>
<sequence>MNRITFIFALFFALALAGCDAKDTCLDQGGHYNETTKQCEQ</sequence>
<dbReference type="PROSITE" id="PS51257">
    <property type="entry name" value="PROKAR_LIPOPROTEIN"/>
    <property type="match status" value="1"/>
</dbReference>
<feature type="signal peptide" evidence="1">
    <location>
        <begin position="1"/>
        <end position="17"/>
    </location>
</feature>
<feature type="chain" id="PRO_5046388784" evidence="1">
    <location>
        <begin position="18"/>
        <end position="41"/>
    </location>
</feature>